<keyword evidence="2 5" id="KW-0808">Transferase</keyword>
<dbReference type="Pfam" id="PF08032">
    <property type="entry name" value="SpoU_sub_bind"/>
    <property type="match status" value="1"/>
</dbReference>
<evidence type="ECO:0000313" key="6">
    <source>
        <dbReference type="Proteomes" id="UP000319859"/>
    </source>
</evidence>
<feature type="region of interest" description="Disordered" evidence="3">
    <location>
        <begin position="1"/>
        <end position="28"/>
    </location>
</feature>
<dbReference type="OrthoDB" id="9785673at2"/>
<dbReference type="SUPFAM" id="SSF75217">
    <property type="entry name" value="alpha/beta knot"/>
    <property type="match status" value="1"/>
</dbReference>
<dbReference type="EMBL" id="VITN01000012">
    <property type="protein sequence ID" value="TWB17002.1"/>
    <property type="molecule type" value="Genomic_DNA"/>
</dbReference>
<evidence type="ECO:0000259" key="4">
    <source>
        <dbReference type="SMART" id="SM00967"/>
    </source>
</evidence>
<dbReference type="PANTHER" id="PTHR46429">
    <property type="entry name" value="23S RRNA (GUANOSINE-2'-O-)-METHYLTRANSFERASE RLMB"/>
    <property type="match status" value="1"/>
</dbReference>
<dbReference type="InterPro" id="IPR013123">
    <property type="entry name" value="SpoU_subst-bd"/>
</dbReference>
<dbReference type="Gene3D" id="3.40.1280.10">
    <property type="match status" value="1"/>
</dbReference>
<dbReference type="InterPro" id="IPR004441">
    <property type="entry name" value="rRNA_MeTrfase_TrmH"/>
</dbReference>
<gene>
    <name evidence="5" type="ORF">FBZ89_112160</name>
</gene>
<evidence type="ECO:0000313" key="5">
    <source>
        <dbReference type="EMBL" id="TWB17002.1"/>
    </source>
</evidence>
<dbReference type="GO" id="GO:0032259">
    <property type="term" value="P:methylation"/>
    <property type="evidence" value="ECO:0007669"/>
    <property type="project" value="UniProtKB-KW"/>
</dbReference>
<organism evidence="5 6">
    <name type="scientific">Nitrospirillum amazonense</name>
    <dbReference type="NCBI Taxonomy" id="28077"/>
    <lineage>
        <taxon>Bacteria</taxon>
        <taxon>Pseudomonadati</taxon>
        <taxon>Pseudomonadota</taxon>
        <taxon>Alphaproteobacteria</taxon>
        <taxon>Rhodospirillales</taxon>
        <taxon>Azospirillaceae</taxon>
        <taxon>Nitrospirillum</taxon>
    </lineage>
</organism>
<dbReference type="GO" id="GO:0008173">
    <property type="term" value="F:RNA methyltransferase activity"/>
    <property type="evidence" value="ECO:0007669"/>
    <property type="project" value="InterPro"/>
</dbReference>
<proteinExistence type="predicted"/>
<dbReference type="AlphaFoldDB" id="A0A560F5W4"/>
<feature type="compositionally biased region" description="Low complexity" evidence="3">
    <location>
        <begin position="7"/>
        <end position="16"/>
    </location>
</feature>
<dbReference type="CDD" id="cd18095">
    <property type="entry name" value="SpoU-like_rRNA-MTase"/>
    <property type="match status" value="1"/>
</dbReference>
<dbReference type="SMART" id="SM00967">
    <property type="entry name" value="SpoU_sub_bind"/>
    <property type="match status" value="1"/>
</dbReference>
<name>A0A560F5W4_9PROT</name>
<dbReference type="GO" id="GO:0005829">
    <property type="term" value="C:cytosol"/>
    <property type="evidence" value="ECO:0007669"/>
    <property type="project" value="TreeGrafter"/>
</dbReference>
<dbReference type="RefSeq" id="WP_145751445.1">
    <property type="nucleotide sequence ID" value="NZ_VITN01000012.1"/>
</dbReference>
<comment type="caution">
    <text evidence="5">The sequence shown here is derived from an EMBL/GenBank/DDBJ whole genome shotgun (WGS) entry which is preliminary data.</text>
</comment>
<dbReference type="InterPro" id="IPR001537">
    <property type="entry name" value="SpoU_MeTrfase"/>
</dbReference>
<evidence type="ECO:0000256" key="1">
    <source>
        <dbReference type="ARBA" id="ARBA00022603"/>
    </source>
</evidence>
<dbReference type="InterPro" id="IPR029064">
    <property type="entry name" value="Ribosomal_eL30-like_sf"/>
</dbReference>
<dbReference type="SUPFAM" id="SSF55315">
    <property type="entry name" value="L30e-like"/>
    <property type="match status" value="1"/>
</dbReference>
<evidence type="ECO:0000256" key="3">
    <source>
        <dbReference type="SAM" id="MobiDB-lite"/>
    </source>
</evidence>
<dbReference type="GO" id="GO:0003723">
    <property type="term" value="F:RNA binding"/>
    <property type="evidence" value="ECO:0007669"/>
    <property type="project" value="InterPro"/>
</dbReference>
<dbReference type="GO" id="GO:0006396">
    <property type="term" value="P:RNA processing"/>
    <property type="evidence" value="ECO:0007669"/>
    <property type="project" value="InterPro"/>
</dbReference>
<protein>
    <submittedName>
        <fullName evidence="5">TrmH RNA methyltransferase</fullName>
    </submittedName>
</protein>
<dbReference type="Proteomes" id="UP000319859">
    <property type="component" value="Unassembled WGS sequence"/>
</dbReference>
<feature type="domain" description="RNA 2-O ribose methyltransferase substrate binding" evidence="4">
    <location>
        <begin position="39"/>
        <end position="114"/>
    </location>
</feature>
<sequence length="293" mass="30619">MPDPRSAKGPSKAAPSKPAPSKPAAEGAVGESIRRKAFRILGLPAVAALFARDPGRVERLFFDDRMKEKVGSYCAGLAQARKVYRLLPAEEMEKVAGTPLHGGVVAVAAPRPVLPLDIDEAARWAAAGEPLMILDGVGNPHNLGAIVRTCAFFGINRLVLSDHAEQALPSEAAYRVAEGGFEYVTLYQLPRFAQSLRHLRAHYRIVGTALGDHPDPATVLPAAAGGNANPKPAALILGNEEIGLPAPTLQACNQLVTLRGSGQVQSLNVSATAAILVHALAAPGAATPGDRRA</sequence>
<keyword evidence="1 5" id="KW-0489">Methyltransferase</keyword>
<dbReference type="InterPro" id="IPR029028">
    <property type="entry name" value="Alpha/beta_knot_MTases"/>
</dbReference>
<dbReference type="PANTHER" id="PTHR46429:SF2">
    <property type="entry name" value="TRNA_RRNA METHYLTRANSFERASE"/>
    <property type="match status" value="1"/>
</dbReference>
<reference evidence="5 6" key="1">
    <citation type="submission" date="2019-06" db="EMBL/GenBank/DDBJ databases">
        <title>Genomic Encyclopedia of Type Strains, Phase IV (KMG-V): Genome sequencing to study the core and pangenomes of soil and plant-associated prokaryotes.</title>
        <authorList>
            <person name="Whitman W."/>
        </authorList>
    </citation>
    <scope>NUCLEOTIDE SEQUENCE [LARGE SCALE GENOMIC DNA]</scope>
    <source>
        <strain evidence="5 6">BR 11880</strain>
    </source>
</reference>
<evidence type="ECO:0000256" key="2">
    <source>
        <dbReference type="ARBA" id="ARBA00022679"/>
    </source>
</evidence>
<dbReference type="InterPro" id="IPR029026">
    <property type="entry name" value="tRNA_m1G_MTases_N"/>
</dbReference>
<accession>A0A560F5W4</accession>
<dbReference type="Pfam" id="PF00588">
    <property type="entry name" value="SpoU_methylase"/>
    <property type="match status" value="1"/>
</dbReference>